<evidence type="ECO:0000256" key="1">
    <source>
        <dbReference type="ARBA" id="ARBA00023015"/>
    </source>
</evidence>
<evidence type="ECO:0000259" key="5">
    <source>
        <dbReference type="PROSITE" id="PS50090"/>
    </source>
</evidence>
<comment type="caution">
    <text evidence="7">The sequence shown here is derived from an EMBL/GenBank/DDBJ whole genome shotgun (WGS) entry which is preliminary data.</text>
</comment>
<dbReference type="Pfam" id="PF13921">
    <property type="entry name" value="Myb_DNA-bind_6"/>
    <property type="match status" value="1"/>
</dbReference>
<dbReference type="InterPro" id="IPR051575">
    <property type="entry name" value="Myb-like_DNA-bd"/>
</dbReference>
<dbReference type="InterPro" id="IPR001005">
    <property type="entry name" value="SANT/Myb"/>
</dbReference>
<protein>
    <recommendedName>
        <fullName evidence="9">Myb-like DNA-binding domain containing protein</fullName>
    </recommendedName>
</protein>
<evidence type="ECO:0000313" key="7">
    <source>
        <dbReference type="EMBL" id="KAK8863959.1"/>
    </source>
</evidence>
<dbReference type="PANTHER" id="PTHR46621:SF1">
    <property type="entry name" value="SNRNA-ACTIVATING PROTEIN COMPLEX SUBUNIT 4"/>
    <property type="match status" value="1"/>
</dbReference>
<dbReference type="PROSITE" id="PS51294">
    <property type="entry name" value="HTH_MYB"/>
    <property type="match status" value="2"/>
</dbReference>
<keyword evidence="2" id="KW-0238">DNA-binding</keyword>
<keyword evidence="3" id="KW-0804">Transcription</keyword>
<dbReference type="SMART" id="SM00717">
    <property type="entry name" value="SANT"/>
    <property type="match status" value="2"/>
</dbReference>
<name>A0ABR2IK04_9EUKA</name>
<feature type="domain" description="HTH myb-type" evidence="6">
    <location>
        <begin position="10"/>
        <end position="65"/>
    </location>
</feature>
<keyword evidence="4" id="KW-0539">Nucleus</keyword>
<dbReference type="SUPFAM" id="SSF46689">
    <property type="entry name" value="Homeodomain-like"/>
    <property type="match status" value="1"/>
</dbReference>
<reference evidence="7 8" key="1">
    <citation type="submission" date="2024-04" db="EMBL/GenBank/DDBJ databases">
        <title>Tritrichomonas musculus Genome.</title>
        <authorList>
            <person name="Alves-Ferreira E."/>
            <person name="Grigg M."/>
            <person name="Lorenzi H."/>
            <person name="Galac M."/>
        </authorList>
    </citation>
    <scope>NUCLEOTIDE SEQUENCE [LARGE SCALE GENOMIC DNA]</scope>
    <source>
        <strain evidence="7 8">EAF2021</strain>
    </source>
</reference>
<sequence>MEGNKNGKPEKKLQRKLFSIEEDAKLRFLVSQYGNKDFKKIATFMPGRTPRQVRERYKNYLSPEVNNGPWSRDEDALLCQKYMELGPKWSKIADFFPSRSDINVKNRWTSIKGTQPLNQIYKPNINCNTIKPPPAINQPPLPTYNHAMPILPNNPLMLPNVNNFPITSFSTPFKPSYNLPYSNTFINTYNCNNTVTFNNENKVKEEIPIIPQCKKPEINIHSENNLPSDDFFCDTEEFERDDSNFMFSFDSTLNAEQQTFIFGNDFEL</sequence>
<feature type="domain" description="Myb-like" evidence="5">
    <location>
        <begin position="62"/>
        <end position="112"/>
    </location>
</feature>
<keyword evidence="8" id="KW-1185">Reference proteome</keyword>
<dbReference type="Gene3D" id="1.10.10.60">
    <property type="entry name" value="Homeodomain-like"/>
    <property type="match status" value="2"/>
</dbReference>
<keyword evidence="1" id="KW-0805">Transcription regulation</keyword>
<dbReference type="PROSITE" id="PS50090">
    <property type="entry name" value="MYB_LIKE"/>
    <property type="match status" value="2"/>
</dbReference>
<dbReference type="PANTHER" id="PTHR46621">
    <property type="entry name" value="SNRNA-ACTIVATING PROTEIN COMPLEX SUBUNIT 4"/>
    <property type="match status" value="1"/>
</dbReference>
<evidence type="ECO:0000256" key="2">
    <source>
        <dbReference type="ARBA" id="ARBA00023125"/>
    </source>
</evidence>
<dbReference type="EMBL" id="JAPFFF010000017">
    <property type="protein sequence ID" value="KAK8863959.1"/>
    <property type="molecule type" value="Genomic_DNA"/>
</dbReference>
<evidence type="ECO:0000256" key="4">
    <source>
        <dbReference type="ARBA" id="ARBA00023242"/>
    </source>
</evidence>
<organism evidence="7 8">
    <name type="scientific">Tritrichomonas musculus</name>
    <dbReference type="NCBI Taxonomy" id="1915356"/>
    <lineage>
        <taxon>Eukaryota</taxon>
        <taxon>Metamonada</taxon>
        <taxon>Parabasalia</taxon>
        <taxon>Tritrichomonadida</taxon>
        <taxon>Tritrichomonadidae</taxon>
        <taxon>Tritrichomonas</taxon>
    </lineage>
</organism>
<gene>
    <name evidence="7" type="ORF">M9Y10_011653</name>
</gene>
<dbReference type="InterPro" id="IPR017930">
    <property type="entry name" value="Myb_dom"/>
</dbReference>
<accession>A0ABR2IK04</accession>
<feature type="domain" description="HTH myb-type" evidence="6">
    <location>
        <begin position="68"/>
        <end position="116"/>
    </location>
</feature>
<evidence type="ECO:0000259" key="6">
    <source>
        <dbReference type="PROSITE" id="PS51294"/>
    </source>
</evidence>
<dbReference type="InterPro" id="IPR009057">
    <property type="entry name" value="Homeodomain-like_sf"/>
</dbReference>
<evidence type="ECO:0000313" key="8">
    <source>
        <dbReference type="Proteomes" id="UP001470230"/>
    </source>
</evidence>
<proteinExistence type="predicted"/>
<evidence type="ECO:0008006" key="9">
    <source>
        <dbReference type="Google" id="ProtNLM"/>
    </source>
</evidence>
<dbReference type="Proteomes" id="UP001470230">
    <property type="component" value="Unassembled WGS sequence"/>
</dbReference>
<dbReference type="CDD" id="cd00167">
    <property type="entry name" value="SANT"/>
    <property type="match status" value="2"/>
</dbReference>
<evidence type="ECO:0000256" key="3">
    <source>
        <dbReference type="ARBA" id="ARBA00023163"/>
    </source>
</evidence>
<feature type="domain" description="Myb-like" evidence="5">
    <location>
        <begin position="10"/>
        <end position="61"/>
    </location>
</feature>